<accession>A0A4D7B0R1</accession>
<evidence type="ECO:0000256" key="2">
    <source>
        <dbReference type="SAM" id="SignalP"/>
    </source>
</evidence>
<keyword evidence="4" id="KW-1185">Reference proteome</keyword>
<evidence type="ECO:0000256" key="1">
    <source>
        <dbReference type="SAM" id="MobiDB-lite"/>
    </source>
</evidence>
<evidence type="ECO:0000313" key="3">
    <source>
        <dbReference type="EMBL" id="QCI60087.1"/>
    </source>
</evidence>
<dbReference type="Proteomes" id="UP000298642">
    <property type="component" value="Chromosome"/>
</dbReference>
<organism evidence="3 4">
    <name type="scientific">Dysosmobacter welbionis</name>
    <dbReference type="NCBI Taxonomy" id="2093857"/>
    <lineage>
        <taxon>Bacteria</taxon>
        <taxon>Bacillati</taxon>
        <taxon>Bacillota</taxon>
        <taxon>Clostridia</taxon>
        <taxon>Eubacteriales</taxon>
        <taxon>Oscillospiraceae</taxon>
        <taxon>Dysosmobacter</taxon>
    </lineage>
</organism>
<feature type="chain" id="PRO_5020934587" evidence="2">
    <location>
        <begin position="27"/>
        <end position="271"/>
    </location>
</feature>
<reference evidence="4" key="1">
    <citation type="submission" date="2018-12" db="EMBL/GenBank/DDBJ databases">
        <title>Dusodibacter welbiota gen. nov., sp. nov., isolated from human faeces and emended description of the Oscillibacter genus.</title>
        <authorList>
            <person name="Le Roy T."/>
            <person name="Van der Smissen P."/>
            <person name="Delzenne N."/>
            <person name="Muccioli G."/>
            <person name="Collet J.F."/>
            <person name="Cani P.D."/>
        </authorList>
    </citation>
    <scope>NUCLEOTIDE SEQUENCE [LARGE SCALE GENOMIC DNA]</scope>
    <source>
        <strain evidence="4">J115</strain>
    </source>
</reference>
<evidence type="ECO:0000313" key="4">
    <source>
        <dbReference type="Proteomes" id="UP000298642"/>
    </source>
</evidence>
<dbReference type="EMBL" id="CP034413">
    <property type="protein sequence ID" value="QCI60087.1"/>
    <property type="molecule type" value="Genomic_DNA"/>
</dbReference>
<feature type="compositionally biased region" description="Basic and acidic residues" evidence="1">
    <location>
        <begin position="109"/>
        <end position="121"/>
    </location>
</feature>
<dbReference type="KEGG" id="obj:EIO64_13410"/>
<keyword evidence="2" id="KW-0732">Signal</keyword>
<sequence length="271" mass="28543">MKKRGLAGLLALALILALGACGGTEAQEDAAQDQKMEEAAPPQEEETSETDGEDGVPVTIEGPETADDSQQLQEDEPDLGSRPADPAKEPETGSRPADPAEKPIYQPVEDTKPQQPDKEPETPAQPAPAPPAESASGVDLADFCASVTGDQETWPALMAVEGETLDTFYAGLSAIATQQCLVQMAMISASGDEIALVEVENSGDVQAVKDIFQARIDYQVGDGTSPGGAWYPAPTEMWRNESRIVSNGNFVMLVAHTGADAVVEQFNALFA</sequence>
<proteinExistence type="predicted"/>
<name>A0A4D7B0R1_9FIRM</name>
<feature type="region of interest" description="Disordered" evidence="1">
    <location>
        <begin position="23"/>
        <end position="137"/>
    </location>
</feature>
<dbReference type="PROSITE" id="PS51257">
    <property type="entry name" value="PROKAR_LIPOPROTEIN"/>
    <property type="match status" value="1"/>
</dbReference>
<protein>
    <submittedName>
        <fullName evidence="3">DUF4358 domain-containing protein</fullName>
    </submittedName>
</protein>
<gene>
    <name evidence="3" type="ORF">EIO64_13410</name>
</gene>
<feature type="signal peptide" evidence="2">
    <location>
        <begin position="1"/>
        <end position="26"/>
    </location>
</feature>
<dbReference type="AlphaFoldDB" id="A0A4D7B0R1"/>
<dbReference type="RefSeq" id="WP_119310599.1">
    <property type="nucleotide sequence ID" value="NZ_CP034413.3"/>
</dbReference>
<dbReference type="GeneID" id="89521605"/>
<feature type="compositionally biased region" description="Acidic residues" evidence="1">
    <location>
        <begin position="43"/>
        <end position="54"/>
    </location>
</feature>